<evidence type="ECO:0000313" key="7">
    <source>
        <dbReference type="EnsemblPlants" id="Kaladp0030s0005.1.v1.1"/>
    </source>
</evidence>
<dbReference type="Gramene" id="Kaladp0030s0005.1.v1.1">
    <property type="protein sequence ID" value="Kaladp0030s0005.1.v1.1"/>
    <property type="gene ID" value="Kaladp0030s0005.v1.1"/>
</dbReference>
<evidence type="ECO:0000256" key="1">
    <source>
        <dbReference type="ARBA" id="ARBA00004123"/>
    </source>
</evidence>
<keyword evidence="4" id="KW-0804">Transcription</keyword>
<evidence type="ECO:0000313" key="8">
    <source>
        <dbReference type="Proteomes" id="UP000594263"/>
    </source>
</evidence>
<dbReference type="PANTHER" id="PTHR16223:SF49">
    <property type="entry name" value="TRANSCRIPTION FACTOR BHLH52-RELATED"/>
    <property type="match status" value="1"/>
</dbReference>
<keyword evidence="5" id="KW-0539">Nucleus</keyword>
<protein>
    <recommendedName>
        <fullName evidence="6">BHLH domain-containing protein</fullName>
    </recommendedName>
</protein>
<proteinExistence type="predicted"/>
<dbReference type="AlphaFoldDB" id="A0A7N0TAZ3"/>
<dbReference type="GO" id="GO:0005634">
    <property type="term" value="C:nucleus"/>
    <property type="evidence" value="ECO:0007669"/>
    <property type="project" value="UniProtKB-SubCell"/>
</dbReference>
<dbReference type="Proteomes" id="UP000594263">
    <property type="component" value="Unplaced"/>
</dbReference>
<dbReference type="PROSITE" id="PS50888">
    <property type="entry name" value="BHLH"/>
    <property type="match status" value="1"/>
</dbReference>
<organism evidence="7 8">
    <name type="scientific">Kalanchoe fedtschenkoi</name>
    <name type="common">Lavender scallops</name>
    <name type="synonym">South American air plant</name>
    <dbReference type="NCBI Taxonomy" id="63787"/>
    <lineage>
        <taxon>Eukaryota</taxon>
        <taxon>Viridiplantae</taxon>
        <taxon>Streptophyta</taxon>
        <taxon>Embryophyta</taxon>
        <taxon>Tracheophyta</taxon>
        <taxon>Spermatophyta</taxon>
        <taxon>Magnoliopsida</taxon>
        <taxon>eudicotyledons</taxon>
        <taxon>Gunneridae</taxon>
        <taxon>Pentapetalae</taxon>
        <taxon>Saxifragales</taxon>
        <taxon>Crassulaceae</taxon>
        <taxon>Kalanchoe</taxon>
    </lineage>
</organism>
<dbReference type="GO" id="GO:0046983">
    <property type="term" value="F:protein dimerization activity"/>
    <property type="evidence" value="ECO:0007669"/>
    <property type="project" value="InterPro"/>
</dbReference>
<feature type="domain" description="BHLH" evidence="6">
    <location>
        <begin position="156"/>
        <end position="205"/>
    </location>
</feature>
<dbReference type="GO" id="GO:0000981">
    <property type="term" value="F:DNA-binding transcription factor activity, RNA polymerase II-specific"/>
    <property type="evidence" value="ECO:0007669"/>
    <property type="project" value="TreeGrafter"/>
</dbReference>
<dbReference type="EnsemblPlants" id="Kaladp0030s0005.1.v1.1">
    <property type="protein sequence ID" value="Kaladp0030s0005.1.v1.1"/>
    <property type="gene ID" value="Kaladp0030s0005.v1.1"/>
</dbReference>
<sequence>MGLSYLSNYSTADYVLQQSLELPQDLLELVSFQDEFTLADTSIDPLFHPLPQKQPNFVSRPQLLTTQYDTPYLHSCKRRKQIPSQQTDAHFSYDSMLASGAPFFDGSGSAEALHLAQEFQADGQSWVDYVPFSPDVFASGTTTYDGPGGHMCGGGGGLSAQSIAARQRRRKIADKTQELGKLIPGGHRMNTAEMFQSASMYVKYLQAQIAMLTLTNSIQEEAGSSECFERERDIILQVLAASPVVQEKLYSQETCLVPRKLIQSLSSDSELQSRKPPVIKQINSLLAAQAE</sequence>
<keyword evidence="8" id="KW-1185">Reference proteome</keyword>
<evidence type="ECO:0000259" key="6">
    <source>
        <dbReference type="PROSITE" id="PS50888"/>
    </source>
</evidence>
<dbReference type="Pfam" id="PF00010">
    <property type="entry name" value="HLH"/>
    <property type="match status" value="1"/>
</dbReference>
<keyword evidence="2" id="KW-0805">Transcription regulation</keyword>
<dbReference type="PANTHER" id="PTHR16223">
    <property type="entry name" value="TRANSCRIPTION FACTOR BHLH83-RELATED"/>
    <property type="match status" value="1"/>
</dbReference>
<reference evidence="7" key="1">
    <citation type="submission" date="2021-01" db="UniProtKB">
        <authorList>
            <consortium name="EnsemblPlants"/>
        </authorList>
    </citation>
    <scope>IDENTIFICATION</scope>
</reference>
<dbReference type="InterPro" id="IPR011598">
    <property type="entry name" value="bHLH_dom"/>
</dbReference>
<keyword evidence="3" id="KW-0238">DNA-binding</keyword>
<evidence type="ECO:0000256" key="4">
    <source>
        <dbReference type="ARBA" id="ARBA00023163"/>
    </source>
</evidence>
<dbReference type="SUPFAM" id="SSF47459">
    <property type="entry name" value="HLH, helix-loop-helix DNA-binding domain"/>
    <property type="match status" value="1"/>
</dbReference>
<evidence type="ECO:0000256" key="5">
    <source>
        <dbReference type="ARBA" id="ARBA00023242"/>
    </source>
</evidence>
<evidence type="ECO:0000256" key="2">
    <source>
        <dbReference type="ARBA" id="ARBA00023015"/>
    </source>
</evidence>
<evidence type="ECO:0000256" key="3">
    <source>
        <dbReference type="ARBA" id="ARBA00023125"/>
    </source>
</evidence>
<dbReference type="InterPro" id="IPR045843">
    <property type="entry name" value="IND-like"/>
</dbReference>
<name>A0A7N0TAZ3_KALFE</name>
<dbReference type="SMART" id="SM00353">
    <property type="entry name" value="HLH"/>
    <property type="match status" value="1"/>
</dbReference>
<dbReference type="Gene3D" id="4.10.280.10">
    <property type="entry name" value="Helix-loop-helix DNA-binding domain"/>
    <property type="match status" value="1"/>
</dbReference>
<dbReference type="InterPro" id="IPR036638">
    <property type="entry name" value="HLH_DNA-bd_sf"/>
</dbReference>
<accession>A0A7N0TAZ3</accession>
<comment type="subcellular location">
    <subcellularLocation>
        <location evidence="1">Nucleus</location>
    </subcellularLocation>
</comment>
<dbReference type="GO" id="GO:0000978">
    <property type="term" value="F:RNA polymerase II cis-regulatory region sequence-specific DNA binding"/>
    <property type="evidence" value="ECO:0007669"/>
    <property type="project" value="TreeGrafter"/>
</dbReference>